<reference evidence="1 2" key="1">
    <citation type="submission" date="2016-10" db="EMBL/GenBank/DDBJ databases">
        <authorList>
            <person name="de Groot N.N."/>
        </authorList>
    </citation>
    <scope>NUCLEOTIDE SEQUENCE [LARGE SCALE GENOMIC DNA]</scope>
    <source>
        <strain evidence="1 2">Nm146</strain>
    </source>
</reference>
<dbReference type="SUPFAM" id="SSF64182">
    <property type="entry name" value="DHH phosphoesterases"/>
    <property type="match status" value="1"/>
</dbReference>
<dbReference type="RefSeq" id="WP_090670224.1">
    <property type="nucleotide sequence ID" value="NZ_FOUF01000021.1"/>
</dbReference>
<proteinExistence type="predicted"/>
<dbReference type="Proteomes" id="UP000199561">
    <property type="component" value="Unassembled WGS sequence"/>
</dbReference>
<evidence type="ECO:0000313" key="2">
    <source>
        <dbReference type="Proteomes" id="UP000199561"/>
    </source>
</evidence>
<sequence length="320" mass="35412">MTNHIDVFNGDADGICALIQLRLAEPLDTELITGVKRDVTLLKQVKATQGDQITVLDISLDRNRTDLQRLLDAGAQLRYFDHHFAGDIPKHDRLLAVIDESPNVCTSLLVDRYLAERFTLWAIVAAFGDNLVQVAERRCAELKLDLDDCLRLRQLGELLNYNGYSTRIEDLHFHPAALFQAMRHFCDPRQAFGSSPEVAVLASGYASDRVQASNLAPEFISPTTAVYLLPDTAWARRVIGVWANELSQAHPERAHLILCPDGEGAYSASVRTARTYPQSASAFCRRYPEGGGREAAAGINRFPETGIAGLITDFVATFSR</sequence>
<protein>
    <recommendedName>
        <fullName evidence="3">Acetyltransferase</fullName>
    </recommendedName>
</protein>
<name>A0A1I4RXN4_9PROT</name>
<evidence type="ECO:0000313" key="1">
    <source>
        <dbReference type="EMBL" id="SFM56931.1"/>
    </source>
</evidence>
<evidence type="ECO:0008006" key="3">
    <source>
        <dbReference type="Google" id="ProtNLM"/>
    </source>
</evidence>
<dbReference type="AlphaFoldDB" id="A0A1I4RXN4"/>
<gene>
    <name evidence="1" type="ORF">SAMN05421880_12137</name>
</gene>
<dbReference type="InterPro" id="IPR038763">
    <property type="entry name" value="DHH_sf"/>
</dbReference>
<accession>A0A1I4RXN4</accession>
<keyword evidence="2" id="KW-1185">Reference proteome</keyword>
<organism evidence="1 2">
    <name type="scientific">Nitrosomonas nitrosa</name>
    <dbReference type="NCBI Taxonomy" id="52442"/>
    <lineage>
        <taxon>Bacteria</taxon>
        <taxon>Pseudomonadati</taxon>
        <taxon>Pseudomonadota</taxon>
        <taxon>Betaproteobacteria</taxon>
        <taxon>Nitrosomonadales</taxon>
        <taxon>Nitrosomonadaceae</taxon>
        <taxon>Nitrosomonas</taxon>
    </lineage>
</organism>
<dbReference type="EMBL" id="FOUF01000021">
    <property type="protein sequence ID" value="SFM56931.1"/>
    <property type="molecule type" value="Genomic_DNA"/>
</dbReference>
<dbReference type="STRING" id="52442.SAMN05421880_12137"/>